<feature type="compositionally biased region" description="Basic and acidic residues" evidence="1">
    <location>
        <begin position="98"/>
        <end position="118"/>
    </location>
</feature>
<dbReference type="Proteomes" id="UP000077002">
    <property type="component" value="Unassembled WGS sequence"/>
</dbReference>
<evidence type="ECO:0000256" key="1">
    <source>
        <dbReference type="SAM" id="MobiDB-lite"/>
    </source>
</evidence>
<organism evidence="2 3">
    <name type="scientific">Fonsecaea monophora</name>
    <dbReference type="NCBI Taxonomy" id="254056"/>
    <lineage>
        <taxon>Eukaryota</taxon>
        <taxon>Fungi</taxon>
        <taxon>Dikarya</taxon>
        <taxon>Ascomycota</taxon>
        <taxon>Pezizomycotina</taxon>
        <taxon>Eurotiomycetes</taxon>
        <taxon>Chaetothyriomycetidae</taxon>
        <taxon>Chaetothyriales</taxon>
        <taxon>Herpotrichiellaceae</taxon>
        <taxon>Fonsecaea</taxon>
    </lineage>
</organism>
<reference evidence="2 3" key="1">
    <citation type="submission" date="2016-03" db="EMBL/GenBank/DDBJ databases">
        <title>Draft genome sequence of the Fonsecaea monophora CBS 269.37.</title>
        <authorList>
            <person name="Bombassaro A."/>
            <person name="Vinicius W.A."/>
            <person name="De Hoog S."/>
            <person name="Sun J."/>
            <person name="Souza E.M."/>
            <person name="Raittz R.T."/>
            <person name="Costa F."/>
            <person name="Leao A.C."/>
            <person name="Tadra-Sfeir M.Z."/>
            <person name="Baura V."/>
            <person name="Balsanelli E."/>
            <person name="Pedrosa F.O."/>
            <person name="Moreno L.F."/>
            <person name="Steffens M.B."/>
            <person name="Xi L."/>
            <person name="Bocca A.L."/>
            <person name="Felipe M.S."/>
            <person name="Teixeira M."/>
            <person name="Telles Filho F.Q."/>
            <person name="Azevedo C.M."/>
            <person name="Gomes R."/>
            <person name="Vicente V.A."/>
        </authorList>
    </citation>
    <scope>NUCLEOTIDE SEQUENCE [LARGE SCALE GENOMIC DNA]</scope>
    <source>
        <strain evidence="2 3">CBS 269.37</strain>
    </source>
</reference>
<protein>
    <submittedName>
        <fullName evidence="2">Uncharacterized protein</fullName>
    </submittedName>
</protein>
<dbReference type="EMBL" id="LVKK01000003">
    <property type="protein sequence ID" value="OAG44824.1"/>
    <property type="molecule type" value="Genomic_DNA"/>
</dbReference>
<evidence type="ECO:0000313" key="2">
    <source>
        <dbReference type="EMBL" id="OAG44824.1"/>
    </source>
</evidence>
<evidence type="ECO:0000313" key="3">
    <source>
        <dbReference type="Proteomes" id="UP000077002"/>
    </source>
</evidence>
<dbReference type="AlphaFoldDB" id="A0A177FKJ8"/>
<proteinExistence type="predicted"/>
<feature type="region of interest" description="Disordered" evidence="1">
    <location>
        <begin position="46"/>
        <end position="69"/>
    </location>
</feature>
<gene>
    <name evidence="2" type="ORF">AYO21_00785</name>
</gene>
<dbReference type="GeneID" id="34595967"/>
<sequence>MGFNPWVPNRRQRAGYMAMIAENGNFGDMFWASSVRIRHHNRSRNRIRENGLGPGAEPDTWSLDNHAGSDVGDVVGLKREIKQEEGKEIKKEEVKIEVKREDGDDEEKQKQVLVKEEDTNTDMDMDDVAVKIKIKVEAEEEEKR</sequence>
<dbReference type="RefSeq" id="XP_022516776.1">
    <property type="nucleotide sequence ID" value="XM_022650773.1"/>
</dbReference>
<comment type="caution">
    <text evidence="2">The sequence shown here is derived from an EMBL/GenBank/DDBJ whole genome shotgun (WGS) entry which is preliminary data.</text>
</comment>
<keyword evidence="3" id="KW-1185">Reference proteome</keyword>
<feature type="region of interest" description="Disordered" evidence="1">
    <location>
        <begin position="98"/>
        <end position="124"/>
    </location>
</feature>
<accession>A0A177FKJ8</accession>
<dbReference type="OrthoDB" id="10487934at2759"/>
<name>A0A177FKJ8_9EURO</name>